<evidence type="ECO:0000259" key="1">
    <source>
        <dbReference type="PROSITE" id="PS50181"/>
    </source>
</evidence>
<dbReference type="SUPFAM" id="SSF81383">
    <property type="entry name" value="F-box domain"/>
    <property type="match status" value="1"/>
</dbReference>
<dbReference type="PANTHER" id="PTHR31111">
    <property type="entry name" value="BNAA05G37150D PROTEIN-RELATED"/>
    <property type="match status" value="1"/>
</dbReference>
<dbReference type="InterPro" id="IPR013187">
    <property type="entry name" value="F-box-assoc_dom_typ3"/>
</dbReference>
<dbReference type="AlphaFoldDB" id="A0A2P5BFY4"/>
<evidence type="ECO:0000313" key="2">
    <source>
        <dbReference type="EMBL" id="PON47692.1"/>
    </source>
</evidence>
<comment type="caution">
    <text evidence="2">The sequence shown here is derived from an EMBL/GenBank/DDBJ whole genome shotgun (WGS) entry which is preliminary data.</text>
</comment>
<dbReference type="InterPro" id="IPR001810">
    <property type="entry name" value="F-box_dom"/>
</dbReference>
<proteinExistence type="predicted"/>
<dbReference type="NCBIfam" id="TIGR01640">
    <property type="entry name" value="F_box_assoc_1"/>
    <property type="match status" value="1"/>
</dbReference>
<feature type="domain" description="F-box" evidence="1">
    <location>
        <begin position="45"/>
        <end position="95"/>
    </location>
</feature>
<dbReference type="Pfam" id="PF08268">
    <property type="entry name" value="FBA_3"/>
    <property type="match status" value="1"/>
</dbReference>
<dbReference type="Pfam" id="PF12937">
    <property type="entry name" value="F-box-like"/>
    <property type="match status" value="1"/>
</dbReference>
<dbReference type="Gene3D" id="1.20.1280.50">
    <property type="match status" value="1"/>
</dbReference>
<keyword evidence="3" id="KW-1185">Reference proteome</keyword>
<dbReference type="SMART" id="SM00256">
    <property type="entry name" value="FBOX"/>
    <property type="match status" value="1"/>
</dbReference>
<feature type="non-terminal residue" evidence="2">
    <location>
        <position position="1"/>
    </location>
</feature>
<name>A0A2P5BFY4_TREOI</name>
<dbReference type="CDD" id="cd22157">
    <property type="entry name" value="F-box_AtFBW1-like"/>
    <property type="match status" value="1"/>
</dbReference>
<dbReference type="PANTHER" id="PTHR31111:SF136">
    <property type="entry name" value="F-BOX ASSOCIATED DOMAIN-CONTAINING PROTEIN"/>
    <property type="match status" value="1"/>
</dbReference>
<dbReference type="EMBL" id="JXTC01000531">
    <property type="protein sequence ID" value="PON47692.1"/>
    <property type="molecule type" value="Genomic_DNA"/>
</dbReference>
<dbReference type="InterPro" id="IPR036047">
    <property type="entry name" value="F-box-like_dom_sf"/>
</dbReference>
<dbReference type="OrthoDB" id="1041463at2759"/>
<accession>A0A2P5BFY4</accession>
<gene>
    <name evidence="2" type="ORF">TorRG33x02_322470</name>
</gene>
<sequence>HLTMEGCRKTLKFAIRNCHQTSTPKLSDSPFPCGASMAKHGAGINSLICQLPEEVVEEILLRLPADSLKNCKRVCKWWFGLINDPSFVNRHFLRLTSEGDSAKLSRTIFLKWIRQELSLTDIFNPNYNHYWHADDPSKLVLSLLTISEEDDGKGDHVPCVVEQINLPPFPVVEQRAFPANFKALHCNGVIHMYDREIDWIAVLLNPALREFKLLQEPCLPLSSSFDKFIGCGFGYDPKANVHKYVKIFGSWSFEDPAAIVHTLGTNSWREIKIDVEENHCFLDPRGVYCNGAYYWRNISKVGNMILSFDMSEEKFHSISYPDHRLQKINLTVLDAWNESIVLFFFPKRSWFSSSFEMWVMVDSFGGVEGSTYWIKHLEIGPLRRVDYPLAFWKDDELLLETNDGRIVSYNLCTQKLRKVHLPGAVYPGFTSATLCLKSLVTV</sequence>
<dbReference type="PROSITE" id="PS50181">
    <property type="entry name" value="FBOX"/>
    <property type="match status" value="1"/>
</dbReference>
<dbReference type="Proteomes" id="UP000237000">
    <property type="component" value="Unassembled WGS sequence"/>
</dbReference>
<dbReference type="InterPro" id="IPR017451">
    <property type="entry name" value="F-box-assoc_interact_dom"/>
</dbReference>
<evidence type="ECO:0000313" key="3">
    <source>
        <dbReference type="Proteomes" id="UP000237000"/>
    </source>
</evidence>
<dbReference type="InParanoid" id="A0A2P5BFY4"/>
<protein>
    <recommendedName>
        <fullName evidence="1">F-box domain-containing protein</fullName>
    </recommendedName>
</protein>
<reference evidence="3" key="1">
    <citation type="submission" date="2016-06" db="EMBL/GenBank/DDBJ databases">
        <title>Parallel loss of symbiosis genes in relatives of nitrogen-fixing non-legume Parasponia.</title>
        <authorList>
            <person name="Van Velzen R."/>
            <person name="Holmer R."/>
            <person name="Bu F."/>
            <person name="Rutten L."/>
            <person name="Van Zeijl A."/>
            <person name="Liu W."/>
            <person name="Santuari L."/>
            <person name="Cao Q."/>
            <person name="Sharma T."/>
            <person name="Shen D."/>
            <person name="Roswanjaya Y."/>
            <person name="Wardhani T."/>
            <person name="Kalhor M.S."/>
            <person name="Jansen J."/>
            <person name="Van den Hoogen J."/>
            <person name="Gungor B."/>
            <person name="Hartog M."/>
            <person name="Hontelez J."/>
            <person name="Verver J."/>
            <person name="Yang W.-C."/>
            <person name="Schijlen E."/>
            <person name="Repin R."/>
            <person name="Schilthuizen M."/>
            <person name="Schranz E."/>
            <person name="Heidstra R."/>
            <person name="Miyata K."/>
            <person name="Fedorova E."/>
            <person name="Kohlen W."/>
            <person name="Bisseling T."/>
            <person name="Smit S."/>
            <person name="Geurts R."/>
        </authorList>
    </citation>
    <scope>NUCLEOTIDE SEQUENCE [LARGE SCALE GENOMIC DNA]</scope>
    <source>
        <strain evidence="3">cv. RG33-2</strain>
    </source>
</reference>
<organism evidence="2 3">
    <name type="scientific">Trema orientale</name>
    <name type="common">Charcoal tree</name>
    <name type="synonym">Celtis orientalis</name>
    <dbReference type="NCBI Taxonomy" id="63057"/>
    <lineage>
        <taxon>Eukaryota</taxon>
        <taxon>Viridiplantae</taxon>
        <taxon>Streptophyta</taxon>
        <taxon>Embryophyta</taxon>
        <taxon>Tracheophyta</taxon>
        <taxon>Spermatophyta</taxon>
        <taxon>Magnoliopsida</taxon>
        <taxon>eudicotyledons</taxon>
        <taxon>Gunneridae</taxon>
        <taxon>Pentapetalae</taxon>
        <taxon>rosids</taxon>
        <taxon>fabids</taxon>
        <taxon>Rosales</taxon>
        <taxon>Cannabaceae</taxon>
        <taxon>Trema</taxon>
    </lineage>
</organism>